<evidence type="ECO:0000313" key="1">
    <source>
        <dbReference type="EMBL" id="REF36027.1"/>
    </source>
</evidence>
<protein>
    <submittedName>
        <fullName evidence="1">Uncharacterized protein</fullName>
    </submittedName>
</protein>
<evidence type="ECO:0000313" key="2">
    <source>
        <dbReference type="Proteomes" id="UP000256485"/>
    </source>
</evidence>
<accession>A0A3D9V3C9</accession>
<proteinExistence type="predicted"/>
<sequence>MRVLLHRYVEWAQRHPAWFTFVFGPWSIDSSELASAASAALAALLRATAHGAADLAAVGHLARDGKGRAGPGDVIDDFLDYLRAAAPRR</sequence>
<dbReference type="EMBL" id="QTUC01000001">
    <property type="protein sequence ID" value="REF36027.1"/>
    <property type="molecule type" value="Genomic_DNA"/>
</dbReference>
<dbReference type="Proteomes" id="UP000256485">
    <property type="component" value="Unassembled WGS sequence"/>
</dbReference>
<gene>
    <name evidence="1" type="ORF">DFJ64_1423</name>
</gene>
<dbReference type="InterPro" id="IPR036271">
    <property type="entry name" value="Tet_transcr_reg_TetR-rel_C_sf"/>
</dbReference>
<dbReference type="AlphaFoldDB" id="A0A3D9V3C9"/>
<name>A0A3D9V3C9_THECX</name>
<reference evidence="1 2" key="1">
    <citation type="submission" date="2018-08" db="EMBL/GenBank/DDBJ databases">
        <title>Sequencing the genomes of 1000 actinobacteria strains.</title>
        <authorList>
            <person name="Klenk H.-P."/>
        </authorList>
    </citation>
    <scope>NUCLEOTIDE SEQUENCE [LARGE SCALE GENOMIC DNA]</scope>
    <source>
        <strain evidence="1 2">DSM 22891</strain>
    </source>
</reference>
<dbReference type="Gene3D" id="1.10.357.10">
    <property type="entry name" value="Tetracycline Repressor, domain 2"/>
    <property type="match status" value="1"/>
</dbReference>
<organism evidence="1 2">
    <name type="scientific">Thermasporomyces composti</name>
    <dbReference type="NCBI Taxonomy" id="696763"/>
    <lineage>
        <taxon>Bacteria</taxon>
        <taxon>Bacillati</taxon>
        <taxon>Actinomycetota</taxon>
        <taxon>Actinomycetes</taxon>
        <taxon>Propionibacteriales</taxon>
        <taxon>Nocardioidaceae</taxon>
        <taxon>Thermasporomyces</taxon>
    </lineage>
</organism>
<keyword evidence="2" id="KW-1185">Reference proteome</keyword>
<dbReference type="RefSeq" id="WP_115849720.1">
    <property type="nucleotide sequence ID" value="NZ_QTUC01000001.1"/>
</dbReference>
<dbReference type="OrthoDB" id="3173376at2"/>
<comment type="caution">
    <text evidence="1">The sequence shown here is derived from an EMBL/GenBank/DDBJ whole genome shotgun (WGS) entry which is preliminary data.</text>
</comment>
<dbReference type="SUPFAM" id="SSF48498">
    <property type="entry name" value="Tetracyclin repressor-like, C-terminal domain"/>
    <property type="match status" value="1"/>
</dbReference>